<comment type="caution">
    <text evidence="2">The sequence shown here is derived from an EMBL/GenBank/DDBJ whole genome shotgun (WGS) entry which is preliminary data.</text>
</comment>
<dbReference type="AlphaFoldDB" id="A0A4Y2J2R0"/>
<evidence type="ECO:0000313" key="2">
    <source>
        <dbReference type="EMBL" id="GBM84028.1"/>
    </source>
</evidence>
<organism evidence="2 3">
    <name type="scientific">Araneus ventricosus</name>
    <name type="common">Orbweaver spider</name>
    <name type="synonym">Epeira ventricosa</name>
    <dbReference type="NCBI Taxonomy" id="182803"/>
    <lineage>
        <taxon>Eukaryota</taxon>
        <taxon>Metazoa</taxon>
        <taxon>Ecdysozoa</taxon>
        <taxon>Arthropoda</taxon>
        <taxon>Chelicerata</taxon>
        <taxon>Arachnida</taxon>
        <taxon>Araneae</taxon>
        <taxon>Araneomorphae</taxon>
        <taxon>Entelegynae</taxon>
        <taxon>Araneoidea</taxon>
        <taxon>Araneidae</taxon>
        <taxon>Araneus</taxon>
    </lineage>
</organism>
<proteinExistence type="predicted"/>
<evidence type="ECO:0000313" key="3">
    <source>
        <dbReference type="Proteomes" id="UP000499080"/>
    </source>
</evidence>
<sequence length="115" mass="13049">MFAINGCDVAQTKNKILQKSLKCRDIDTTSSLELLNRIFDCYNVSAGCLQLVLGRKFPSSRNRAVIAQIVGLDDRYMLRNAVFRHFQRKMNNNNSAQAKRKTIPTCPANNRQVSN</sequence>
<accession>A0A4Y2J2R0</accession>
<keyword evidence="3" id="KW-1185">Reference proteome</keyword>
<feature type="region of interest" description="Disordered" evidence="1">
    <location>
        <begin position="93"/>
        <end position="115"/>
    </location>
</feature>
<evidence type="ECO:0000256" key="1">
    <source>
        <dbReference type="SAM" id="MobiDB-lite"/>
    </source>
</evidence>
<gene>
    <name evidence="2" type="ORF">AVEN_33663_1</name>
</gene>
<name>A0A4Y2J2R0_ARAVE</name>
<protein>
    <submittedName>
        <fullName evidence="2">Uncharacterized protein</fullName>
    </submittedName>
</protein>
<reference evidence="2 3" key="1">
    <citation type="journal article" date="2019" name="Sci. Rep.">
        <title>Orb-weaving spider Araneus ventricosus genome elucidates the spidroin gene catalogue.</title>
        <authorList>
            <person name="Kono N."/>
            <person name="Nakamura H."/>
            <person name="Ohtoshi R."/>
            <person name="Moran D.A.P."/>
            <person name="Shinohara A."/>
            <person name="Yoshida Y."/>
            <person name="Fujiwara M."/>
            <person name="Mori M."/>
            <person name="Tomita M."/>
            <person name="Arakawa K."/>
        </authorList>
    </citation>
    <scope>NUCLEOTIDE SEQUENCE [LARGE SCALE GENOMIC DNA]</scope>
</reference>
<dbReference type="Proteomes" id="UP000499080">
    <property type="component" value="Unassembled WGS sequence"/>
</dbReference>
<dbReference type="EMBL" id="BGPR01003126">
    <property type="protein sequence ID" value="GBM84028.1"/>
    <property type="molecule type" value="Genomic_DNA"/>
</dbReference>